<evidence type="ECO:0000313" key="3">
    <source>
        <dbReference type="Proteomes" id="UP001595885"/>
    </source>
</evidence>
<keyword evidence="3" id="KW-1185">Reference proteome</keyword>
<reference evidence="3" key="1">
    <citation type="journal article" date="2019" name="Int. J. Syst. Evol. Microbiol.">
        <title>The Global Catalogue of Microorganisms (GCM) 10K type strain sequencing project: providing services to taxonomists for standard genome sequencing and annotation.</title>
        <authorList>
            <consortium name="The Broad Institute Genomics Platform"/>
            <consortium name="The Broad Institute Genome Sequencing Center for Infectious Disease"/>
            <person name="Wu L."/>
            <person name="Ma J."/>
        </authorList>
    </citation>
    <scope>NUCLEOTIDE SEQUENCE [LARGE SCALE GENOMIC DNA]</scope>
    <source>
        <strain evidence="3">CCUG 50349</strain>
    </source>
</reference>
<keyword evidence="1" id="KW-0812">Transmembrane</keyword>
<sequence length="205" mass="24206">MKKGCGIALLIVFGIGIILIGLIYWAFQPKYKTVKIQQKIGGMLICKMEYYPDHHSWDYIINYEYETQNGEIQDLGQGFYSGREWNEDEQLVKVNDTYVLKTGNFVGSDKIIFGNIKTNNWDEYEFTPQKIENDSLWKTKKIKSLVNYWPSEAYINVINNNKIYVTYKYRIDPKETELTETKLIEYNLKEKPIINKITNYNNGYK</sequence>
<dbReference type="Proteomes" id="UP001595885">
    <property type="component" value="Unassembled WGS sequence"/>
</dbReference>
<keyword evidence="1" id="KW-1133">Transmembrane helix</keyword>
<evidence type="ECO:0000256" key="1">
    <source>
        <dbReference type="SAM" id="Phobius"/>
    </source>
</evidence>
<organism evidence="2 3">
    <name type="scientific">Flavobacterium ponti</name>
    <dbReference type="NCBI Taxonomy" id="665133"/>
    <lineage>
        <taxon>Bacteria</taxon>
        <taxon>Pseudomonadati</taxon>
        <taxon>Bacteroidota</taxon>
        <taxon>Flavobacteriia</taxon>
        <taxon>Flavobacteriales</taxon>
        <taxon>Flavobacteriaceae</taxon>
        <taxon>Flavobacterium</taxon>
    </lineage>
</organism>
<dbReference type="RefSeq" id="WP_379740731.1">
    <property type="nucleotide sequence ID" value="NZ_JBHSGW010000025.1"/>
</dbReference>
<protein>
    <submittedName>
        <fullName evidence="2">Uncharacterized protein</fullName>
    </submittedName>
</protein>
<keyword evidence="1" id="KW-0472">Membrane</keyword>
<feature type="transmembrane region" description="Helical" evidence="1">
    <location>
        <begin position="7"/>
        <end position="27"/>
    </location>
</feature>
<comment type="caution">
    <text evidence="2">The sequence shown here is derived from an EMBL/GenBank/DDBJ whole genome shotgun (WGS) entry which is preliminary data.</text>
</comment>
<accession>A0ABV9P5C3</accession>
<name>A0ABV9P5C3_9FLAO</name>
<gene>
    <name evidence="2" type="ORF">ACFO3U_08740</name>
</gene>
<proteinExistence type="predicted"/>
<dbReference type="EMBL" id="JBHSGW010000025">
    <property type="protein sequence ID" value="MFC4740080.1"/>
    <property type="molecule type" value="Genomic_DNA"/>
</dbReference>
<evidence type="ECO:0000313" key="2">
    <source>
        <dbReference type="EMBL" id="MFC4740080.1"/>
    </source>
</evidence>